<dbReference type="PANTHER" id="PTHR46384">
    <property type="entry name" value="MOTILE SPERM DOMAIN-CONTAINING PROTEIN 2"/>
    <property type="match status" value="1"/>
</dbReference>
<evidence type="ECO:0000313" key="1">
    <source>
        <dbReference type="EMBL" id="ODM93055.1"/>
    </source>
</evidence>
<dbReference type="GO" id="GO:0012505">
    <property type="term" value="C:endomembrane system"/>
    <property type="evidence" value="ECO:0007669"/>
    <property type="project" value="TreeGrafter"/>
</dbReference>
<protein>
    <submittedName>
        <fullName evidence="1">Motile sperm domain-containing protein 2</fullName>
    </submittedName>
</protein>
<sequence>MKDTGWQNMDMDFVRYLITLLKTYYPYFVNYLEICTNLQFVHFQLLIFEMPWLLNVLQIYKLTSSLNIT</sequence>
<dbReference type="Proteomes" id="UP000094527">
    <property type="component" value="Unassembled WGS sequence"/>
</dbReference>
<comment type="caution">
    <text evidence="1">The sequence shown here is derived from an EMBL/GenBank/DDBJ whole genome shotgun (WGS) entry which is preliminary data.</text>
</comment>
<dbReference type="AlphaFoldDB" id="A0A1D2MJL5"/>
<proteinExistence type="predicted"/>
<dbReference type="EMBL" id="LJIJ01001089">
    <property type="protein sequence ID" value="ODM93055.1"/>
    <property type="molecule type" value="Genomic_DNA"/>
</dbReference>
<dbReference type="OrthoDB" id="75724at2759"/>
<gene>
    <name evidence="1" type="ORF">Ocin01_13628</name>
</gene>
<name>A0A1D2MJL5_ORCCI</name>
<accession>A0A1D2MJL5</accession>
<organism evidence="1 2">
    <name type="scientific">Orchesella cincta</name>
    <name type="common">Springtail</name>
    <name type="synonym">Podura cincta</name>
    <dbReference type="NCBI Taxonomy" id="48709"/>
    <lineage>
        <taxon>Eukaryota</taxon>
        <taxon>Metazoa</taxon>
        <taxon>Ecdysozoa</taxon>
        <taxon>Arthropoda</taxon>
        <taxon>Hexapoda</taxon>
        <taxon>Collembola</taxon>
        <taxon>Entomobryomorpha</taxon>
        <taxon>Entomobryoidea</taxon>
        <taxon>Orchesellidae</taxon>
        <taxon>Orchesellinae</taxon>
        <taxon>Orchesella</taxon>
    </lineage>
</organism>
<evidence type="ECO:0000313" key="2">
    <source>
        <dbReference type="Proteomes" id="UP000094527"/>
    </source>
</evidence>
<dbReference type="PANTHER" id="PTHR46384:SF1">
    <property type="entry name" value="MOTILE SPERM DOMAIN-CONTAINING PROTEIN 2"/>
    <property type="match status" value="1"/>
</dbReference>
<dbReference type="GO" id="GO:0140284">
    <property type="term" value="C:endoplasmic reticulum-endosome membrane contact site"/>
    <property type="evidence" value="ECO:0007669"/>
    <property type="project" value="TreeGrafter"/>
</dbReference>
<dbReference type="InterPro" id="IPR053012">
    <property type="entry name" value="ER-organelle_contact"/>
</dbReference>
<keyword evidence="2" id="KW-1185">Reference proteome</keyword>
<reference evidence="1 2" key="1">
    <citation type="journal article" date="2016" name="Genome Biol. Evol.">
        <title>Gene Family Evolution Reflects Adaptation to Soil Environmental Stressors in the Genome of the Collembolan Orchesella cincta.</title>
        <authorList>
            <person name="Faddeeva-Vakhrusheva A."/>
            <person name="Derks M.F."/>
            <person name="Anvar S.Y."/>
            <person name="Agamennone V."/>
            <person name="Suring W."/>
            <person name="Smit S."/>
            <person name="van Straalen N.M."/>
            <person name="Roelofs D."/>
        </authorList>
    </citation>
    <scope>NUCLEOTIDE SEQUENCE [LARGE SCALE GENOMIC DNA]</scope>
    <source>
        <tissue evidence="1">Mixed pool</tissue>
    </source>
</reference>